<dbReference type="EMBL" id="FUYF01000008">
    <property type="protein sequence ID" value="SKA87171.1"/>
    <property type="molecule type" value="Genomic_DNA"/>
</dbReference>
<reference evidence="1 2" key="1">
    <citation type="submission" date="2017-02" db="EMBL/GenBank/DDBJ databases">
        <authorList>
            <person name="Peterson S.W."/>
        </authorList>
    </citation>
    <scope>NUCLEOTIDE SEQUENCE [LARGE SCALE GENOMIC DNA]</scope>
    <source>
        <strain evidence="1 2">ATCC 27749</strain>
    </source>
</reference>
<sequence length="274" mass="30341">MYEQRLPIEEWKAKKQAELKETIAAQKSALQKVVQDGQRLADYLYGRGRLGNHITSGNAALVLQTLPQARAVLTARDWDKFGRRVNKGAKGIPQLVRVNGYYNVGSIFDVSMTYGNKPYPIPEIKPEQMDKAIKELERLSPVNIIFQNEGVIGYDAEQHSIVFPTAMPQHEALARLPAEIVIATAEQHTPGISQAPYLRKTAMAVSVEFCGRFALPMPDTAAAVLDGMSTHIPPGEERKALEEIRELSVTIGDTVEKALGLQRGQSAPQRDEVR</sequence>
<name>A0A1T4XDT4_9FIRM</name>
<dbReference type="GeneID" id="93338153"/>
<evidence type="ECO:0000313" key="1">
    <source>
        <dbReference type="EMBL" id="SKA87171.1"/>
    </source>
</evidence>
<dbReference type="OrthoDB" id="1851436at2"/>
<protein>
    <submittedName>
        <fullName evidence="1">Uncharacterized protein</fullName>
    </submittedName>
</protein>
<gene>
    <name evidence="1" type="ORF">SAMN02745178_01697</name>
</gene>
<dbReference type="Proteomes" id="UP000190286">
    <property type="component" value="Unassembled WGS sequence"/>
</dbReference>
<accession>A0A1T4XDT4</accession>
<organism evidence="1 2">
    <name type="scientific">Gemmiger formicilis</name>
    <dbReference type="NCBI Taxonomy" id="745368"/>
    <lineage>
        <taxon>Bacteria</taxon>
        <taxon>Bacillati</taxon>
        <taxon>Bacillota</taxon>
        <taxon>Clostridia</taxon>
        <taxon>Eubacteriales</taxon>
        <taxon>Gemmiger</taxon>
    </lineage>
</organism>
<dbReference type="AlphaFoldDB" id="A0A1T4XDT4"/>
<dbReference type="RefSeq" id="WP_078784610.1">
    <property type="nucleotide sequence ID" value="NZ_FUYF01000008.1"/>
</dbReference>
<dbReference type="STRING" id="745368.SAMN02745178_01697"/>
<proteinExistence type="predicted"/>
<evidence type="ECO:0000313" key="2">
    <source>
        <dbReference type="Proteomes" id="UP000190286"/>
    </source>
</evidence>
<keyword evidence="2" id="KW-1185">Reference proteome</keyword>